<comment type="caution">
    <text evidence="2">The sequence shown here is derived from an EMBL/GenBank/DDBJ whole genome shotgun (WGS) entry which is preliminary data.</text>
</comment>
<feature type="transmembrane region" description="Helical" evidence="1">
    <location>
        <begin position="172"/>
        <end position="192"/>
    </location>
</feature>
<sequence length="267" mass="28052">MTEAPREPATRFASMRARADGDWEPLDWWRLEARAWYGAPEVRRALAFLAPPTVFRDLAADSVRHPLVAVVMLVWNIAGVTAPAVGAFFLVGWLFSADKTGPLADAAPLAAAGVAFAAGALPAGIGLITDRDRTSGVDAGSAHAIGWVHALSAGIALVAAVVALALGHVDGAWGIVPIVIDLVVGVLHFTMYRRQPFDASTRWKQAVDRVAIAVAALDEETRARSIDDLRAAIGELESAGIVDEATAASARTTPPGLLGARFAPRAR</sequence>
<gene>
    <name evidence="2" type="ORF">F6B42_00595</name>
</gene>
<name>A0A5J5IV27_9MICO</name>
<feature type="transmembrane region" description="Helical" evidence="1">
    <location>
        <begin position="141"/>
        <end position="166"/>
    </location>
</feature>
<proteinExistence type="predicted"/>
<protein>
    <submittedName>
        <fullName evidence="2">Uncharacterized protein</fullName>
    </submittedName>
</protein>
<feature type="transmembrane region" description="Helical" evidence="1">
    <location>
        <begin position="107"/>
        <end position="129"/>
    </location>
</feature>
<dbReference type="Proteomes" id="UP000327039">
    <property type="component" value="Unassembled WGS sequence"/>
</dbReference>
<dbReference type="RefSeq" id="WP_150417662.1">
    <property type="nucleotide sequence ID" value="NZ_VYRZ01000001.1"/>
</dbReference>
<organism evidence="2 3">
    <name type="scientific">Microbacterium radiodurans</name>
    <dbReference type="NCBI Taxonomy" id="661398"/>
    <lineage>
        <taxon>Bacteria</taxon>
        <taxon>Bacillati</taxon>
        <taxon>Actinomycetota</taxon>
        <taxon>Actinomycetes</taxon>
        <taxon>Micrococcales</taxon>
        <taxon>Microbacteriaceae</taxon>
        <taxon>Microbacterium</taxon>
    </lineage>
</organism>
<accession>A0A5J5IV27</accession>
<dbReference type="AlphaFoldDB" id="A0A5J5IV27"/>
<dbReference type="EMBL" id="VYRZ01000001">
    <property type="protein sequence ID" value="KAA9089041.1"/>
    <property type="molecule type" value="Genomic_DNA"/>
</dbReference>
<keyword evidence="1" id="KW-1133">Transmembrane helix</keyword>
<keyword evidence="1" id="KW-0472">Membrane</keyword>
<keyword evidence="3" id="KW-1185">Reference proteome</keyword>
<dbReference type="OrthoDB" id="5061800at2"/>
<feature type="transmembrane region" description="Helical" evidence="1">
    <location>
        <begin position="67"/>
        <end position="95"/>
    </location>
</feature>
<keyword evidence="1" id="KW-0812">Transmembrane</keyword>
<reference evidence="3" key="1">
    <citation type="submission" date="2019-09" db="EMBL/GenBank/DDBJ databases">
        <title>Mumia zhuanghuii sp. nov. isolated from the intestinal contents of plateau pika (Ochotona curzoniae) in the Qinghai-Tibet plateau of China.</title>
        <authorList>
            <person name="Tian Z."/>
        </authorList>
    </citation>
    <scope>NUCLEOTIDE SEQUENCE [LARGE SCALE GENOMIC DNA]</scope>
    <source>
        <strain evidence="3">DSM 25564</strain>
    </source>
</reference>
<evidence type="ECO:0000313" key="2">
    <source>
        <dbReference type="EMBL" id="KAA9089041.1"/>
    </source>
</evidence>
<evidence type="ECO:0000313" key="3">
    <source>
        <dbReference type="Proteomes" id="UP000327039"/>
    </source>
</evidence>
<evidence type="ECO:0000256" key="1">
    <source>
        <dbReference type="SAM" id="Phobius"/>
    </source>
</evidence>